<proteinExistence type="predicted"/>
<evidence type="ECO:0000256" key="1">
    <source>
        <dbReference type="SAM" id="MobiDB-lite"/>
    </source>
</evidence>
<feature type="non-terminal residue" evidence="2">
    <location>
        <position position="1"/>
    </location>
</feature>
<name>A0A397UZV1_9GLOM</name>
<feature type="region of interest" description="Disordered" evidence="1">
    <location>
        <begin position="27"/>
        <end position="67"/>
    </location>
</feature>
<accession>A0A397UZV1</accession>
<reference evidence="2 3" key="1">
    <citation type="submission" date="2018-06" db="EMBL/GenBank/DDBJ databases">
        <title>Comparative genomics reveals the genomic features of Rhizophagus irregularis, R. cerebriforme, R. diaphanum and Gigaspora rosea, and their symbiotic lifestyle signature.</title>
        <authorList>
            <person name="Morin E."/>
            <person name="San Clemente H."/>
            <person name="Chen E.C.H."/>
            <person name="De La Providencia I."/>
            <person name="Hainaut M."/>
            <person name="Kuo A."/>
            <person name="Kohler A."/>
            <person name="Murat C."/>
            <person name="Tang N."/>
            <person name="Roy S."/>
            <person name="Loubradou J."/>
            <person name="Henrissat B."/>
            <person name="Grigoriev I.V."/>
            <person name="Corradi N."/>
            <person name="Roux C."/>
            <person name="Martin F.M."/>
        </authorList>
    </citation>
    <scope>NUCLEOTIDE SEQUENCE [LARGE SCALE GENOMIC DNA]</scope>
    <source>
        <strain evidence="2 3">DAOM 194757</strain>
    </source>
</reference>
<gene>
    <name evidence="2" type="ORF">C2G38_2319943</name>
</gene>
<dbReference type="Proteomes" id="UP000266673">
    <property type="component" value="Unassembled WGS sequence"/>
</dbReference>
<dbReference type="EMBL" id="QKWP01000759">
    <property type="protein sequence ID" value="RIB15252.1"/>
    <property type="molecule type" value="Genomic_DNA"/>
</dbReference>
<comment type="caution">
    <text evidence="2">The sequence shown here is derived from an EMBL/GenBank/DDBJ whole genome shotgun (WGS) entry which is preliminary data.</text>
</comment>
<sequence length="174" mass="20177">NKCKVFDYSLQSAEIDVIREVDKLDQKQEGKLPNRLEEIMDDEDLGESDQETLVDDSTSKEKKEHAEKLLEGETLNQACELRLAKVEEFRHIDKQKGIVEILTSKELAKADDTLKPAKNAPEVPELLLKSTKAYYSETRAEKFKKRSQLVKQQSRIATIEYKSLRYLQMYWLPA</sequence>
<dbReference type="AlphaFoldDB" id="A0A397UZV1"/>
<evidence type="ECO:0000313" key="3">
    <source>
        <dbReference type="Proteomes" id="UP000266673"/>
    </source>
</evidence>
<feature type="compositionally biased region" description="Acidic residues" evidence="1">
    <location>
        <begin position="39"/>
        <end position="54"/>
    </location>
</feature>
<feature type="compositionally biased region" description="Basic and acidic residues" evidence="1">
    <location>
        <begin position="27"/>
        <end position="38"/>
    </location>
</feature>
<organism evidence="2 3">
    <name type="scientific">Gigaspora rosea</name>
    <dbReference type="NCBI Taxonomy" id="44941"/>
    <lineage>
        <taxon>Eukaryota</taxon>
        <taxon>Fungi</taxon>
        <taxon>Fungi incertae sedis</taxon>
        <taxon>Mucoromycota</taxon>
        <taxon>Glomeromycotina</taxon>
        <taxon>Glomeromycetes</taxon>
        <taxon>Diversisporales</taxon>
        <taxon>Gigasporaceae</taxon>
        <taxon>Gigaspora</taxon>
    </lineage>
</organism>
<evidence type="ECO:0000313" key="2">
    <source>
        <dbReference type="EMBL" id="RIB15252.1"/>
    </source>
</evidence>
<keyword evidence="3" id="KW-1185">Reference proteome</keyword>
<protein>
    <submittedName>
        <fullName evidence="2">Uncharacterized protein</fullName>
    </submittedName>
</protein>
<feature type="compositionally biased region" description="Basic and acidic residues" evidence="1">
    <location>
        <begin position="57"/>
        <end position="67"/>
    </location>
</feature>